<dbReference type="InterPro" id="IPR035897">
    <property type="entry name" value="Toll_tir_struct_dom_sf"/>
</dbReference>
<dbReference type="PRINTS" id="PR00364">
    <property type="entry name" value="DISEASERSIST"/>
</dbReference>
<evidence type="ECO:0000256" key="5">
    <source>
        <dbReference type="SAM" id="MobiDB-lite"/>
    </source>
</evidence>
<dbReference type="InterPro" id="IPR042197">
    <property type="entry name" value="Apaf_helical"/>
</dbReference>
<keyword evidence="8" id="KW-1185">Reference proteome</keyword>
<dbReference type="InterPro" id="IPR002182">
    <property type="entry name" value="NB-ARC"/>
</dbReference>
<protein>
    <recommendedName>
        <fullName evidence="6">TIR domain-containing protein</fullName>
    </recommendedName>
</protein>
<reference evidence="7 8" key="1">
    <citation type="submission" date="2024-11" db="EMBL/GenBank/DDBJ databases">
        <title>Chromosome-level genome assembly of Eucalyptus globulus Labill. provides insights into its genome evolution.</title>
        <authorList>
            <person name="Li X."/>
        </authorList>
    </citation>
    <scope>NUCLEOTIDE SEQUENCE [LARGE SCALE GENOMIC DNA]</scope>
    <source>
        <strain evidence="7">CL2024</strain>
        <tissue evidence="7">Fresh tender leaves</tissue>
    </source>
</reference>
<dbReference type="InterPro" id="IPR058192">
    <property type="entry name" value="WHD_ROQ1-like"/>
</dbReference>
<evidence type="ECO:0000259" key="6">
    <source>
        <dbReference type="PROSITE" id="PS50104"/>
    </source>
</evidence>
<dbReference type="SUPFAM" id="SSF52540">
    <property type="entry name" value="P-loop containing nucleoside triphosphate hydrolases"/>
    <property type="match status" value="1"/>
</dbReference>
<dbReference type="InterPro" id="IPR027417">
    <property type="entry name" value="P-loop_NTPase"/>
</dbReference>
<dbReference type="SUPFAM" id="SSF52058">
    <property type="entry name" value="L domain-like"/>
    <property type="match status" value="1"/>
</dbReference>
<keyword evidence="1" id="KW-0433">Leucine-rich repeat</keyword>
<dbReference type="InterPro" id="IPR032675">
    <property type="entry name" value="LRR_dom_sf"/>
</dbReference>
<dbReference type="Gene3D" id="3.40.50.10140">
    <property type="entry name" value="Toll/interleukin-1 receptor homology (TIR) domain"/>
    <property type="match status" value="1"/>
</dbReference>
<dbReference type="Pfam" id="PF23286">
    <property type="entry name" value="LRR_13"/>
    <property type="match status" value="1"/>
</dbReference>
<feature type="compositionally biased region" description="Acidic residues" evidence="5">
    <location>
        <begin position="1114"/>
        <end position="1130"/>
    </location>
</feature>
<dbReference type="InterPro" id="IPR044974">
    <property type="entry name" value="Disease_R_plants"/>
</dbReference>
<dbReference type="EMBL" id="JBJKBG010000008">
    <property type="protein sequence ID" value="KAL3725630.1"/>
    <property type="molecule type" value="Genomic_DNA"/>
</dbReference>
<dbReference type="Proteomes" id="UP001634007">
    <property type="component" value="Unassembled WGS sequence"/>
</dbReference>
<evidence type="ECO:0000313" key="7">
    <source>
        <dbReference type="EMBL" id="KAL3725630.1"/>
    </source>
</evidence>
<keyword evidence="3" id="KW-0611">Plant defense</keyword>
<accession>A0ABD3JEC5</accession>
<feature type="compositionally biased region" description="Basic and acidic residues" evidence="5">
    <location>
        <begin position="1070"/>
        <end position="1087"/>
    </location>
</feature>
<dbReference type="SMART" id="SM00255">
    <property type="entry name" value="TIR"/>
    <property type="match status" value="1"/>
</dbReference>
<dbReference type="Gene3D" id="3.40.50.300">
    <property type="entry name" value="P-loop containing nucleotide triphosphate hydrolases"/>
    <property type="match status" value="1"/>
</dbReference>
<gene>
    <name evidence="7" type="ORF">ACJRO7_030632</name>
</gene>
<proteinExistence type="predicted"/>
<dbReference type="PROSITE" id="PS50104">
    <property type="entry name" value="TIR"/>
    <property type="match status" value="1"/>
</dbReference>
<dbReference type="FunFam" id="3.40.50.10140:FF:000007">
    <property type="entry name" value="Disease resistance protein (TIR-NBS-LRR class)"/>
    <property type="match status" value="1"/>
</dbReference>
<dbReference type="SUPFAM" id="SSF52200">
    <property type="entry name" value="Toll/Interleukin receptor TIR domain"/>
    <property type="match status" value="1"/>
</dbReference>
<dbReference type="PANTHER" id="PTHR11017">
    <property type="entry name" value="LEUCINE-RICH REPEAT-CONTAINING PROTEIN"/>
    <property type="match status" value="1"/>
</dbReference>
<name>A0ABD3JEC5_EUCGL</name>
<dbReference type="Gene3D" id="3.80.10.10">
    <property type="entry name" value="Ribonuclease Inhibitor"/>
    <property type="match status" value="2"/>
</dbReference>
<dbReference type="Pfam" id="PF00931">
    <property type="entry name" value="NB-ARC"/>
    <property type="match status" value="1"/>
</dbReference>
<feature type="domain" description="TIR" evidence="6">
    <location>
        <begin position="6"/>
        <end position="172"/>
    </location>
</feature>
<dbReference type="Pfam" id="PF23282">
    <property type="entry name" value="WHD_ROQ1"/>
    <property type="match status" value="1"/>
</dbReference>
<dbReference type="Gene3D" id="1.10.8.430">
    <property type="entry name" value="Helical domain of apoptotic protease-activating factors"/>
    <property type="match status" value="1"/>
</dbReference>
<dbReference type="InterPro" id="IPR058546">
    <property type="entry name" value="RPS4B/Roq1-like_LRR"/>
</dbReference>
<sequence>MASSKKNYHVFMSFRGTDVRNNFLSHLYAALNQNGIFTFLDSEELRKGKQISPSLIRAIEESRVAIIIFSEDYASSRWCLDELVKIMECKAQKELIVLPVFYKVEPREVRGGREAYRRAIAKHEIKFGKNSEKVKRWKKALLNAGSLSGWYISDGNEAELIQCIVKDLSIHLKRTPLHVAKYPVGIESQVKEVISLSQEKLDGDDVLMIGIWGPGGIGKTTIAKAIYNAMEIQFQGSIFLEQVRETSNKINGLVDLQEKILSRILSPRHLPVCSVNEGISLIRERLCCKKVLLVLDDVDQLRQLNALAGEGNWFGKGSRIFITSRDKHLLTSHGINLVNEVKPLDHDEALDLFNQHAFPNCNKSEIRKDLIDRALHYAGGFPLALEVLGSFFRGRNKPAWESELRKLSQSPHKDINQVLRISFDGLENDEKEIFLDVACFFKGKSIEYIKKVLDSCGFETTIGIEILIERSLIRKEHGTLQMHDLVQSMGRNIVNQECPDDLGKRSRLWLYEDVQDILCEDTETNAVKAIVLELHEPKVRTMNLEEITISPNAFRNMKMLRMLILIEVHISSQGHVCLPNNLRWLEWPNAPFLEFSSGPKKLVGLDIQKSHIRQFDGKLKNFKWLKYINFSQCKSLVSVPDLSSIPNLENLNLDGCKSLVEVHQSVTCHHKLKFLSLQFCSNLSNFPHILKAKSLRALDLFGCSKLEKFSDIPEKMEHLEELDLGWTAIKKLPASIENLLFVKMINLTKCKTLPTLPSSVYKLQNLEHLNLGGCSNLVMFPKNLKDSTNPNANLGFRNLYRLELRGCNLSEVEFLESSSSFPKLGHINLSGNKFTHLPTCINKYHDLEHLYVDKCKQLQMIPQLPPNIHALRAVGCRSLQKFPDLSSLSSNCLCIDVSSCRELFRKGASTAHVLSRKELPKMRYVDITLIGREMPEWFLHCKDSSISFMVPGDLSDKFLGIALCIVLGPKEGKVVDAACKVDIDGQGWFLGTRWFLSMKSDNVWIQYLPRSRLHIEGELPRDDWSHFRVRLSVSEGRLIKWGFRPINEQEEDDLRIVLQHHQPNETNQSLEERDSEEDHWKDTKEEESSSETDAESNKEKLSQPNETNCASEERDSEEDNWIDTDEEESSSETNFECNKEKYFGDLQSCRCVTGSACRSFNSWKKLILGSSYGRKRHIESSYKYIYRNFKLNR</sequence>
<evidence type="ECO:0000256" key="2">
    <source>
        <dbReference type="ARBA" id="ARBA00022737"/>
    </source>
</evidence>
<evidence type="ECO:0000256" key="1">
    <source>
        <dbReference type="ARBA" id="ARBA00022614"/>
    </source>
</evidence>
<evidence type="ECO:0000256" key="4">
    <source>
        <dbReference type="ARBA" id="ARBA00023027"/>
    </source>
</evidence>
<comment type="caution">
    <text evidence="7">The sequence shown here is derived from an EMBL/GenBank/DDBJ whole genome shotgun (WGS) entry which is preliminary data.</text>
</comment>
<feature type="region of interest" description="Disordered" evidence="5">
    <location>
        <begin position="1062"/>
        <end position="1133"/>
    </location>
</feature>
<dbReference type="Pfam" id="PF01582">
    <property type="entry name" value="TIR"/>
    <property type="match status" value="1"/>
</dbReference>
<organism evidence="7 8">
    <name type="scientific">Eucalyptus globulus</name>
    <name type="common">Tasmanian blue gum</name>
    <dbReference type="NCBI Taxonomy" id="34317"/>
    <lineage>
        <taxon>Eukaryota</taxon>
        <taxon>Viridiplantae</taxon>
        <taxon>Streptophyta</taxon>
        <taxon>Embryophyta</taxon>
        <taxon>Tracheophyta</taxon>
        <taxon>Spermatophyta</taxon>
        <taxon>Magnoliopsida</taxon>
        <taxon>eudicotyledons</taxon>
        <taxon>Gunneridae</taxon>
        <taxon>Pentapetalae</taxon>
        <taxon>rosids</taxon>
        <taxon>malvids</taxon>
        <taxon>Myrtales</taxon>
        <taxon>Myrtaceae</taxon>
        <taxon>Myrtoideae</taxon>
        <taxon>Eucalypteae</taxon>
        <taxon>Eucalyptus</taxon>
    </lineage>
</organism>
<dbReference type="InterPro" id="IPR000157">
    <property type="entry name" value="TIR_dom"/>
</dbReference>
<keyword evidence="2" id="KW-0677">Repeat</keyword>
<dbReference type="AlphaFoldDB" id="A0ABD3JEC5"/>
<evidence type="ECO:0000313" key="8">
    <source>
        <dbReference type="Proteomes" id="UP001634007"/>
    </source>
</evidence>
<keyword evidence="4" id="KW-0520">NAD</keyword>
<evidence type="ECO:0000256" key="3">
    <source>
        <dbReference type="ARBA" id="ARBA00022821"/>
    </source>
</evidence>
<dbReference type="PANTHER" id="PTHR11017:SF292">
    <property type="entry name" value="AAA+ ATPASE DOMAIN-CONTAINING PROTEIN"/>
    <property type="match status" value="1"/>
</dbReference>